<dbReference type="Gene3D" id="3.30.43.10">
    <property type="entry name" value="Uridine Diphospho-n-acetylenolpyruvylglucosamine Reductase, domain 2"/>
    <property type="match status" value="1"/>
</dbReference>
<dbReference type="Gene3D" id="3.30.465.10">
    <property type="match status" value="1"/>
</dbReference>
<dbReference type="InterPro" id="IPR036683">
    <property type="entry name" value="CO_DH_flav_C_dom_sf"/>
</dbReference>
<reference evidence="4" key="1">
    <citation type="journal article" date="2019" name="Emerg. Microbes Infect.">
        <title>Comprehensive subspecies identification of 175 nontuberculous mycobacteria species based on 7547 genomic profiles.</title>
        <authorList>
            <person name="Matsumoto Y."/>
            <person name="Kinjo T."/>
            <person name="Motooka D."/>
            <person name="Nabeya D."/>
            <person name="Jung N."/>
            <person name="Uechi K."/>
            <person name="Horii T."/>
            <person name="Iida T."/>
            <person name="Fujita J."/>
            <person name="Nakamura S."/>
        </authorList>
    </citation>
    <scope>NUCLEOTIDE SEQUENCE [LARGE SCALE GENOMIC DNA]</scope>
    <source>
        <strain evidence="4">JCM 13671</strain>
    </source>
</reference>
<dbReference type="PANTHER" id="PTHR42659:SF2">
    <property type="entry name" value="XANTHINE DEHYDROGENASE SUBUNIT C-RELATED"/>
    <property type="match status" value="1"/>
</dbReference>
<dbReference type="GO" id="GO:0071949">
    <property type="term" value="F:FAD binding"/>
    <property type="evidence" value="ECO:0007669"/>
    <property type="project" value="InterPro"/>
</dbReference>
<dbReference type="SMART" id="SM01092">
    <property type="entry name" value="CO_deh_flav_C"/>
    <property type="match status" value="1"/>
</dbReference>
<proteinExistence type="predicted"/>
<protein>
    <submittedName>
        <fullName evidence="4">Carbon monoxide dehydrogenase</fullName>
    </submittedName>
</protein>
<gene>
    <name evidence="4" type="ORF">MCNF_43730</name>
</gene>
<dbReference type="Pfam" id="PF00941">
    <property type="entry name" value="FAD_binding_5"/>
    <property type="match status" value="1"/>
</dbReference>
<dbReference type="InterPro" id="IPR016169">
    <property type="entry name" value="FAD-bd_PCMH_sub2"/>
</dbReference>
<dbReference type="SUPFAM" id="SSF56176">
    <property type="entry name" value="FAD-binding/transporter-associated domain-like"/>
    <property type="match status" value="1"/>
</dbReference>
<dbReference type="SUPFAM" id="SSF55447">
    <property type="entry name" value="CO dehydrogenase flavoprotein C-terminal domain-like"/>
    <property type="match status" value="1"/>
</dbReference>
<reference evidence="4" key="2">
    <citation type="submission" date="2020-02" db="EMBL/GenBank/DDBJ databases">
        <authorList>
            <person name="Matsumoto Y."/>
            <person name="Motooka D."/>
            <person name="Nakamura S."/>
        </authorList>
    </citation>
    <scope>NUCLEOTIDE SEQUENCE</scope>
    <source>
        <strain evidence="4">JCM 13671</strain>
    </source>
</reference>
<dbReference type="InterPro" id="IPR016166">
    <property type="entry name" value="FAD-bd_PCMH"/>
</dbReference>
<evidence type="ECO:0000256" key="3">
    <source>
        <dbReference type="ARBA" id="ARBA00023002"/>
    </source>
</evidence>
<evidence type="ECO:0000313" key="4">
    <source>
        <dbReference type="EMBL" id="BBZ35768.1"/>
    </source>
</evidence>
<sequence>MRPAPFGYVAATTVAQVCAELAEDPAGTRILAGGQSLMPRLVRRQERPRRLIDITRVQELHEFDATAEALRIGAAVTQRTAEKHAATTSFGVLAQALPWVGKVTTRNRGTVCGSLANANPAAELGVCLVVLGGEITAVSARGERRIAAADFFGPPGRTALADDELLHSVRFDRPAVGTVGRFEEVTIRGAGDTPLLSVAVSARTDDDADLRVGLGGEGQPPTLAPHEVTTALAGSPDDRTIDEVVQSWVSGLEFASDSRAGAQHRRLLAVNVVARQLRRLREDLQ</sequence>
<evidence type="ECO:0000256" key="1">
    <source>
        <dbReference type="ARBA" id="ARBA00022630"/>
    </source>
</evidence>
<dbReference type="InterPro" id="IPR016167">
    <property type="entry name" value="FAD-bd_PCMH_sub1"/>
</dbReference>
<dbReference type="InterPro" id="IPR002346">
    <property type="entry name" value="Mopterin_DH_FAD-bd"/>
</dbReference>
<dbReference type="RefSeq" id="WP_163645463.1">
    <property type="nucleotide sequence ID" value="NZ_AP022612.1"/>
</dbReference>
<dbReference type="EMBL" id="AP022612">
    <property type="protein sequence ID" value="BBZ35768.1"/>
    <property type="molecule type" value="Genomic_DNA"/>
</dbReference>
<evidence type="ECO:0000256" key="2">
    <source>
        <dbReference type="ARBA" id="ARBA00022827"/>
    </source>
</evidence>
<keyword evidence="2" id="KW-0274">FAD</keyword>
<keyword evidence="1" id="KW-0285">Flavoprotein</keyword>
<dbReference type="Proteomes" id="UP000466931">
    <property type="component" value="Chromosome"/>
</dbReference>
<dbReference type="InterPro" id="IPR051312">
    <property type="entry name" value="Diverse_Substr_Oxidored"/>
</dbReference>
<dbReference type="InterPro" id="IPR005107">
    <property type="entry name" value="CO_DH_flav_C"/>
</dbReference>
<dbReference type="Gene3D" id="3.30.390.50">
    <property type="entry name" value="CO dehydrogenase flavoprotein, C-terminal domain"/>
    <property type="match status" value="1"/>
</dbReference>
<keyword evidence="3" id="KW-0560">Oxidoreductase</keyword>
<dbReference type="InterPro" id="IPR036318">
    <property type="entry name" value="FAD-bd_PCMH-like_sf"/>
</dbReference>
<dbReference type="PROSITE" id="PS51387">
    <property type="entry name" value="FAD_PCMH"/>
    <property type="match status" value="1"/>
</dbReference>
<evidence type="ECO:0000313" key="5">
    <source>
        <dbReference type="Proteomes" id="UP000466931"/>
    </source>
</evidence>
<dbReference type="PANTHER" id="PTHR42659">
    <property type="entry name" value="XANTHINE DEHYDROGENASE SUBUNIT C-RELATED"/>
    <property type="match status" value="1"/>
</dbReference>
<name>A0A7I7Y297_9MYCO</name>
<organism evidence="4 5">
    <name type="scientific">Mycolicibacterium confluentis</name>
    <dbReference type="NCBI Taxonomy" id="28047"/>
    <lineage>
        <taxon>Bacteria</taxon>
        <taxon>Bacillati</taxon>
        <taxon>Actinomycetota</taxon>
        <taxon>Actinomycetes</taxon>
        <taxon>Mycobacteriales</taxon>
        <taxon>Mycobacteriaceae</taxon>
        <taxon>Mycolicibacterium</taxon>
    </lineage>
</organism>
<dbReference type="GO" id="GO:0016491">
    <property type="term" value="F:oxidoreductase activity"/>
    <property type="evidence" value="ECO:0007669"/>
    <property type="project" value="UniProtKB-KW"/>
</dbReference>
<keyword evidence="5" id="KW-1185">Reference proteome</keyword>
<accession>A0A7I7Y297</accession>
<dbReference type="AlphaFoldDB" id="A0A7I7Y297"/>
<dbReference type="Pfam" id="PF03450">
    <property type="entry name" value="CO_deh_flav_C"/>
    <property type="match status" value="1"/>
</dbReference>